<name>A0ABN6XZM3_9MICO</name>
<sequence length="206" mass="22923">MSLKAFGIDPVDTVNDLSSILEALSVNSLGLKKAHHLLLLERLTMEERPSRLNGHLEADDIREILARMSFLDVGMSLTPNEVASLLGCSTRVVLDDIEWGRLHAIRAADRYLLPSWQFEFTSDGRSAKVITQQMEMIVAAIPPEIPAAFTRAIMTLDDPTLPRRGKDHLSPRDFLLSGGSARPVAATLLRYLEGSSERLFEIWNMA</sequence>
<accession>A0ABN6XZM3</accession>
<keyword evidence="2" id="KW-0614">Plasmid</keyword>
<gene>
    <name evidence="1" type="ORF">GCM10025867_27600</name>
    <name evidence="2" type="ORF">GCM10025867_48170</name>
</gene>
<geneLocation type="plasmid" evidence="2 3">
    <name>pNBRC108728a</name>
</geneLocation>
<evidence type="ECO:0000313" key="3">
    <source>
        <dbReference type="Proteomes" id="UP001321486"/>
    </source>
</evidence>
<keyword evidence="3" id="KW-1185">Reference proteome</keyword>
<dbReference type="EMBL" id="AP027732">
    <property type="protein sequence ID" value="BDZ50519.1"/>
    <property type="molecule type" value="Genomic_DNA"/>
</dbReference>
<evidence type="ECO:0000313" key="1">
    <source>
        <dbReference type="EMBL" id="BDZ50519.1"/>
    </source>
</evidence>
<proteinExistence type="predicted"/>
<dbReference type="RefSeq" id="WP_286343524.1">
    <property type="nucleotide sequence ID" value="NZ_AP027732.1"/>
</dbReference>
<organism evidence="1 3">
    <name type="scientific">Frondihabitans sucicola</name>
    <dbReference type="NCBI Taxonomy" id="1268041"/>
    <lineage>
        <taxon>Bacteria</taxon>
        <taxon>Bacillati</taxon>
        <taxon>Actinomycetota</taxon>
        <taxon>Actinomycetes</taxon>
        <taxon>Micrococcales</taxon>
        <taxon>Microbacteriaceae</taxon>
        <taxon>Frondihabitans</taxon>
    </lineage>
</organism>
<dbReference type="EMBL" id="AP027733">
    <property type="protein sequence ID" value="BDZ52576.1"/>
    <property type="molecule type" value="Genomic_DNA"/>
</dbReference>
<dbReference type="Proteomes" id="UP001321486">
    <property type="component" value="Plasmid pNBRC108728a"/>
</dbReference>
<reference evidence="1" key="3">
    <citation type="submission" date="2023-02" db="EMBL/GenBank/DDBJ databases">
        <authorList>
            <person name="Sun Q."/>
            <person name="Mori K."/>
        </authorList>
    </citation>
    <scope>NUCLEOTIDE SEQUENCE</scope>
    <source>
        <strain evidence="1">NBRC 108728</strain>
        <plasmid evidence="2">pNBRC108728a</plasmid>
    </source>
</reference>
<dbReference type="Proteomes" id="UP001321486">
    <property type="component" value="Chromosome"/>
</dbReference>
<protein>
    <recommendedName>
        <fullName evidence="4">DNA-binding protein</fullName>
    </recommendedName>
</protein>
<evidence type="ECO:0008006" key="4">
    <source>
        <dbReference type="Google" id="ProtNLM"/>
    </source>
</evidence>
<reference evidence="3" key="2">
    <citation type="journal article" date="2019" name="Int. J. Syst. Evol. Microbiol.">
        <title>The Global Catalogue of Microorganisms (GCM) 10K type strain sequencing project: providing services to taxonomists for standard genome sequencing and annotation.</title>
        <authorList>
            <consortium name="The Broad Institute Genomics Platform"/>
            <consortium name="The Broad Institute Genome Sequencing Center for Infectious Disease"/>
            <person name="Wu L."/>
            <person name="Ma J."/>
        </authorList>
    </citation>
    <scope>NUCLEOTIDE SEQUENCE [LARGE SCALE GENOMIC DNA]</scope>
    <source>
        <strain evidence="3">NBRC 108728</strain>
    </source>
</reference>
<reference evidence="1" key="1">
    <citation type="journal article" date="2014" name="Int. J. Syst. Evol. Microbiol.">
        <title>Complete genome of a new Firmicutes species belonging to the dominant human colonic microbiota ('Ruminococcus bicirculans') reveals two chromosomes and a selective capacity to utilize plant glucans.</title>
        <authorList>
            <consortium name="NISC Comparative Sequencing Program"/>
            <person name="Wegmann U."/>
            <person name="Louis P."/>
            <person name="Goesmann A."/>
            <person name="Henrissat B."/>
            <person name="Duncan S.H."/>
            <person name="Flint H.J."/>
        </authorList>
    </citation>
    <scope>NUCLEOTIDE SEQUENCE</scope>
    <source>
        <strain evidence="1">NBRC 108728</strain>
    </source>
</reference>
<evidence type="ECO:0000313" key="2">
    <source>
        <dbReference type="EMBL" id="BDZ52576.1"/>
    </source>
</evidence>